<dbReference type="GO" id="GO:0016491">
    <property type="term" value="F:oxidoreductase activity"/>
    <property type="evidence" value="ECO:0007669"/>
    <property type="project" value="UniProtKB-KW"/>
</dbReference>
<feature type="signal peptide" evidence="4">
    <location>
        <begin position="1"/>
        <end position="17"/>
    </location>
</feature>
<evidence type="ECO:0000259" key="5">
    <source>
        <dbReference type="SMART" id="SM00822"/>
    </source>
</evidence>
<organism evidence="6 7">
    <name type="scientific">Neonectria ditissima</name>
    <dbReference type="NCBI Taxonomy" id="78410"/>
    <lineage>
        <taxon>Eukaryota</taxon>
        <taxon>Fungi</taxon>
        <taxon>Dikarya</taxon>
        <taxon>Ascomycota</taxon>
        <taxon>Pezizomycotina</taxon>
        <taxon>Sordariomycetes</taxon>
        <taxon>Hypocreomycetidae</taxon>
        <taxon>Hypocreales</taxon>
        <taxon>Nectriaceae</taxon>
        <taxon>Neonectria</taxon>
    </lineage>
</organism>
<reference evidence="6 7" key="1">
    <citation type="submission" date="2015-09" db="EMBL/GenBank/DDBJ databases">
        <title>Draft genome of a European isolate of the apple canker pathogen Neonectria ditissima.</title>
        <authorList>
            <person name="Gomez-Cortecero A."/>
            <person name="Harrison R.J."/>
            <person name="Armitage A.D."/>
        </authorList>
    </citation>
    <scope>NUCLEOTIDE SEQUENCE [LARGE SCALE GENOMIC DNA]</scope>
    <source>
        <strain evidence="6 7">R09/05</strain>
    </source>
</reference>
<evidence type="ECO:0000256" key="2">
    <source>
        <dbReference type="ARBA" id="ARBA00023002"/>
    </source>
</evidence>
<dbReference type="STRING" id="78410.A0A0P7B1H4"/>
<dbReference type="CDD" id="cd05374">
    <property type="entry name" value="17beta-HSD-like_SDR_c"/>
    <property type="match status" value="1"/>
</dbReference>
<dbReference type="Proteomes" id="UP000050424">
    <property type="component" value="Unassembled WGS sequence"/>
</dbReference>
<evidence type="ECO:0000313" key="6">
    <source>
        <dbReference type="EMBL" id="KPM40334.1"/>
    </source>
</evidence>
<dbReference type="Gene3D" id="3.40.50.720">
    <property type="entry name" value="NAD(P)-binding Rossmann-like Domain"/>
    <property type="match status" value="1"/>
</dbReference>
<dbReference type="InterPro" id="IPR051911">
    <property type="entry name" value="SDR_oxidoreductase"/>
</dbReference>
<comment type="caution">
    <text evidence="6">The sequence shown here is derived from an EMBL/GenBank/DDBJ whole genome shotgun (WGS) entry which is preliminary data.</text>
</comment>
<evidence type="ECO:0000313" key="7">
    <source>
        <dbReference type="Proteomes" id="UP000050424"/>
    </source>
</evidence>
<evidence type="ECO:0000256" key="1">
    <source>
        <dbReference type="ARBA" id="ARBA00006484"/>
    </source>
</evidence>
<dbReference type="Pfam" id="PF00106">
    <property type="entry name" value="adh_short"/>
    <property type="match status" value="1"/>
</dbReference>
<keyword evidence="4" id="KW-0732">Signal</keyword>
<evidence type="ECO:0000256" key="4">
    <source>
        <dbReference type="SAM" id="SignalP"/>
    </source>
</evidence>
<dbReference type="InterPro" id="IPR057326">
    <property type="entry name" value="KR_dom"/>
</dbReference>
<accession>A0A0P7B1H4</accession>
<feature type="domain" description="Ketoreductase" evidence="5">
    <location>
        <begin position="3"/>
        <end position="183"/>
    </location>
</feature>
<dbReference type="PANTHER" id="PTHR43976:SF16">
    <property type="entry name" value="SHORT-CHAIN DEHYDROGENASE_REDUCTASE FAMILY PROTEIN"/>
    <property type="match status" value="1"/>
</dbReference>
<sequence length="275" mass="28919">MAKVWFVTGSSRGLGLALVEAILASGDTAVATARKADSLNHLVEKYSSDRVLAVPLDVTNNDQVLAAVDAAVKAFGRIDVVVNNAGYADIASIEDISLESFRGQIETLFFGVVHVTRAVLPTMRKQGSGHIIQVSSIGGRVATPGLAAYQSAKWAVGGFSTSLSQEVAPFGIKVTVLEPGGMHTDMGLSLMQPVAMSEGYEQTVGALLKAVEQSEKTWSPTAGIANIIVEISKVDDPPLRLLAGADTVEAAKRASEVLAATDEKWRDLTLSPSRS</sequence>
<evidence type="ECO:0000256" key="3">
    <source>
        <dbReference type="RuleBase" id="RU000363"/>
    </source>
</evidence>
<dbReference type="InterPro" id="IPR036291">
    <property type="entry name" value="NAD(P)-bd_dom_sf"/>
</dbReference>
<dbReference type="OrthoDB" id="1933717at2759"/>
<gene>
    <name evidence="6" type="ORF">AK830_g6232</name>
</gene>
<dbReference type="PRINTS" id="PR00081">
    <property type="entry name" value="GDHRDH"/>
</dbReference>
<proteinExistence type="inferred from homology"/>
<dbReference type="InterPro" id="IPR002347">
    <property type="entry name" value="SDR_fam"/>
</dbReference>
<keyword evidence="7" id="KW-1185">Reference proteome</keyword>
<dbReference type="SUPFAM" id="SSF51735">
    <property type="entry name" value="NAD(P)-binding Rossmann-fold domains"/>
    <property type="match status" value="1"/>
</dbReference>
<protein>
    <recommendedName>
        <fullName evidence="5">Ketoreductase domain-containing protein</fullName>
    </recommendedName>
</protein>
<dbReference type="EMBL" id="LKCW01000086">
    <property type="protein sequence ID" value="KPM40334.1"/>
    <property type="molecule type" value="Genomic_DNA"/>
</dbReference>
<dbReference type="AlphaFoldDB" id="A0A0P7B1H4"/>
<dbReference type="SMART" id="SM00822">
    <property type="entry name" value="PKS_KR"/>
    <property type="match status" value="1"/>
</dbReference>
<keyword evidence="2" id="KW-0560">Oxidoreductase</keyword>
<dbReference type="PANTHER" id="PTHR43976">
    <property type="entry name" value="SHORT CHAIN DEHYDROGENASE"/>
    <property type="match status" value="1"/>
</dbReference>
<comment type="similarity">
    <text evidence="1 3">Belongs to the short-chain dehydrogenases/reductases (SDR) family.</text>
</comment>
<name>A0A0P7B1H4_9HYPO</name>
<feature type="chain" id="PRO_5006135276" description="Ketoreductase domain-containing protein" evidence="4">
    <location>
        <begin position="18"/>
        <end position="275"/>
    </location>
</feature>
<dbReference type="PRINTS" id="PR00080">
    <property type="entry name" value="SDRFAMILY"/>
</dbReference>